<dbReference type="AlphaFoldDB" id="A0A2C5X7T3"/>
<accession>A0A2C5X7T3</accession>
<evidence type="ECO:0000313" key="1">
    <source>
        <dbReference type="EMBL" id="PHH53702.1"/>
    </source>
</evidence>
<sequence>MGRGWQSAWVGKGLAGRHREEECGRDGTVIAEAMLASAAVRKYTARIVRVVWDSGKLVGSLNEVLKDISRLLVGNTIGGAHDK</sequence>
<organism evidence="1 2">
    <name type="scientific">Ceratocystis fimbriata CBS 114723</name>
    <dbReference type="NCBI Taxonomy" id="1035309"/>
    <lineage>
        <taxon>Eukaryota</taxon>
        <taxon>Fungi</taxon>
        <taxon>Dikarya</taxon>
        <taxon>Ascomycota</taxon>
        <taxon>Pezizomycotina</taxon>
        <taxon>Sordariomycetes</taxon>
        <taxon>Hypocreomycetidae</taxon>
        <taxon>Microascales</taxon>
        <taxon>Ceratocystidaceae</taxon>
        <taxon>Ceratocystis</taxon>
    </lineage>
</organism>
<reference evidence="1 2" key="2">
    <citation type="journal article" date="2013" name="IMA Fungus">
        <title>IMA Genome-F 1: Ceratocystis fimbriata: Draft nuclear genome sequence for the plant pathogen, Ceratocystis fimbriata.</title>
        <authorList>
            <person name="Wilken P.M."/>
            <person name="Steenkamp E.T."/>
            <person name="Wingfield M.J."/>
            <person name="de Beer Z.W."/>
            <person name="Wingfield B.D."/>
        </authorList>
    </citation>
    <scope>NUCLEOTIDE SEQUENCE [LARGE SCALE GENOMIC DNA]</scope>
    <source>
        <strain evidence="1 2">CBS 114723</strain>
    </source>
</reference>
<name>A0A2C5X7T3_9PEZI</name>
<protein>
    <submittedName>
        <fullName evidence="1">Uncharacterized protein</fullName>
    </submittedName>
</protein>
<comment type="caution">
    <text evidence="1">The sequence shown here is derived from an EMBL/GenBank/DDBJ whole genome shotgun (WGS) entry which is preliminary data.</text>
</comment>
<dbReference type="Proteomes" id="UP000222788">
    <property type="component" value="Unassembled WGS sequence"/>
</dbReference>
<gene>
    <name evidence="1" type="ORF">CFIMG_004999RAa</name>
</gene>
<evidence type="ECO:0000313" key="2">
    <source>
        <dbReference type="Proteomes" id="UP000222788"/>
    </source>
</evidence>
<dbReference type="EMBL" id="APWK03000039">
    <property type="protein sequence ID" value="PHH53702.1"/>
    <property type="molecule type" value="Genomic_DNA"/>
</dbReference>
<keyword evidence="2" id="KW-1185">Reference proteome</keyword>
<reference evidence="1 2" key="1">
    <citation type="journal article" date="2013" name="Fungal Biol.">
        <title>Analysis of microsatellite markers in the genome of the plant pathogen Ceratocystis fimbriata.</title>
        <authorList>
            <person name="Simpson M.C."/>
            <person name="Wilken P.M."/>
            <person name="Coetzee M.P."/>
            <person name="Wingfield M.J."/>
            <person name="Wingfield B.D."/>
        </authorList>
    </citation>
    <scope>NUCLEOTIDE SEQUENCE [LARGE SCALE GENOMIC DNA]</scope>
    <source>
        <strain evidence="1 2">CBS 114723</strain>
    </source>
</reference>
<proteinExistence type="predicted"/>